<dbReference type="AlphaFoldDB" id="A0A9D5DEH7"/>
<reference evidence="2" key="1">
    <citation type="submission" date="2022-10" db="EMBL/GenBank/DDBJ databases">
        <title>Adaptive evolution leads to modifications in subtelomeric GC content in a zoonotic Cryptosporidium species.</title>
        <authorList>
            <person name="Li J."/>
            <person name="Feng Y."/>
            <person name="Xiao L."/>
        </authorList>
    </citation>
    <scope>NUCLEOTIDE SEQUENCE</scope>
    <source>
        <strain evidence="2">33844</strain>
    </source>
</reference>
<comment type="caution">
    <text evidence="2">The sequence shown here is derived from an EMBL/GenBank/DDBJ whole genome shotgun (WGS) entry which is preliminary data.</text>
</comment>
<proteinExistence type="predicted"/>
<feature type="region of interest" description="Disordered" evidence="1">
    <location>
        <begin position="1"/>
        <end position="24"/>
    </location>
</feature>
<evidence type="ECO:0000313" key="2">
    <source>
        <dbReference type="EMBL" id="KAJ1604930.1"/>
    </source>
</evidence>
<accession>A0A9D5DEH7</accession>
<organism evidence="2">
    <name type="scientific">Cryptosporidium canis</name>
    <dbReference type="NCBI Taxonomy" id="195482"/>
    <lineage>
        <taxon>Eukaryota</taxon>
        <taxon>Sar</taxon>
        <taxon>Alveolata</taxon>
        <taxon>Apicomplexa</taxon>
        <taxon>Conoidasida</taxon>
        <taxon>Coccidia</taxon>
        <taxon>Eucoccidiorida</taxon>
        <taxon>Eimeriorina</taxon>
        <taxon>Cryptosporidiidae</taxon>
        <taxon>Cryptosporidium</taxon>
    </lineage>
</organism>
<dbReference type="Proteomes" id="UP001067231">
    <property type="component" value="Unassembled WGS sequence"/>
</dbReference>
<sequence length="50" mass="5610">MRIRQEERRKKKGESKKGLGPGAIDMESLSRVGLKGTKTGISARKEFLLH</sequence>
<name>A0A9D5DEH7_9CRYT</name>
<dbReference type="EMBL" id="JAPCXC010000114">
    <property type="protein sequence ID" value="KAJ1604930.1"/>
    <property type="molecule type" value="Genomic_DNA"/>
</dbReference>
<gene>
    <name evidence="2" type="ORF">OJ253_3389</name>
</gene>
<evidence type="ECO:0000256" key="1">
    <source>
        <dbReference type="SAM" id="MobiDB-lite"/>
    </source>
</evidence>
<protein>
    <submittedName>
        <fullName evidence="2">Uncharacterized protein</fullName>
    </submittedName>
</protein>